<evidence type="ECO:0000313" key="2">
    <source>
        <dbReference type="Proteomes" id="UP001148629"/>
    </source>
</evidence>
<evidence type="ECO:0000313" key="1">
    <source>
        <dbReference type="EMBL" id="KAJ3518490.1"/>
    </source>
</evidence>
<protein>
    <submittedName>
        <fullName evidence="1">Uncharacterized protein</fullName>
    </submittedName>
</protein>
<comment type="caution">
    <text evidence="1">The sequence shown here is derived from an EMBL/GenBank/DDBJ whole genome shotgun (WGS) entry which is preliminary data.</text>
</comment>
<gene>
    <name evidence="1" type="ORF">NM208_g14497</name>
</gene>
<dbReference type="Proteomes" id="UP001148629">
    <property type="component" value="Unassembled WGS sequence"/>
</dbReference>
<proteinExistence type="predicted"/>
<dbReference type="EMBL" id="JANRMS010003416">
    <property type="protein sequence ID" value="KAJ3518490.1"/>
    <property type="molecule type" value="Genomic_DNA"/>
</dbReference>
<organism evidence="1 2">
    <name type="scientific">Fusarium decemcellulare</name>
    <dbReference type="NCBI Taxonomy" id="57161"/>
    <lineage>
        <taxon>Eukaryota</taxon>
        <taxon>Fungi</taxon>
        <taxon>Dikarya</taxon>
        <taxon>Ascomycota</taxon>
        <taxon>Pezizomycotina</taxon>
        <taxon>Sordariomycetes</taxon>
        <taxon>Hypocreomycetidae</taxon>
        <taxon>Hypocreales</taxon>
        <taxon>Nectriaceae</taxon>
        <taxon>Fusarium</taxon>
        <taxon>Fusarium decemcellulare species complex</taxon>
    </lineage>
</organism>
<accession>A0ACC1RJA7</accession>
<reference evidence="1" key="1">
    <citation type="submission" date="2022-08" db="EMBL/GenBank/DDBJ databases">
        <title>Genome Sequence of Fusarium decemcellulare.</title>
        <authorList>
            <person name="Buettner E."/>
        </authorList>
    </citation>
    <scope>NUCLEOTIDE SEQUENCE</scope>
    <source>
        <strain evidence="1">Babe19</strain>
    </source>
</reference>
<sequence>MLRRMTGNSSLMDQPPVSPDRPSSGGGNDRAQMAYQNSRPSPLGFGSTTPAGSPPIGSTNFPSRHGTPQTPFSVGQILSDSGSGRMRSTSPAASAIRTAPTTQASYHNSTRSMDNVVQPGQEGHQVQRPTHSPNMSFRPDPRAGTSRPENVNRDDLPQSPISQVSKTGPPSMSSMATGQSPRLNTSFGAMGRRQSSQLSQSSQPNTPSVSMASRTPPTQNQPFSSRMGMSPPQQQQQQLPPGFQQQQSVNLQQGGYQIAPGQQHPAGYRGPPGGQPTPSPHPQAGIAPGRPSMQMQYSTGAPQVPPKDVGPQAQMMNAPPRHDSPASKWKGLRNRMSGQTAHKPSPSQSKAEGEKLSASKILGAFKRSSKTPAQQSQGPPGPGQAYQGGPPMHQQMQPGQHPQQFAVQPPYGQASTPRQSSQFGSPPIGQMQAQRQSSQLSGPPVGQMQTPRQSSQFGSPPMGQQQFQRSPGSAPQGQPGMGHPQAGYGFQSPPQPQGYFQSPPQPQGPQGPQGHFQSPPQAQGHFQSPPQSQGRFQSPPQQQGQWQHQMQAPGGQSTPSHYQQGYYSVQGQGVVGQNLNSAMNKSPPQQHQGHAMQHNVQQLHQPIAVHQPMPIHSPVPIHPPSPHQGVVLNKLVDKPQDNSRLGEQSTRGERSGHTPPAPQAGGVDINQQNRPDMQRLASNDSPHIGRSTGSPMIGANPPAQKTSPGIGASENDAQRTQPPTGLGLTVATSAGAATPAGGQVAPKVNEKLEAKMEESRGLSLSPPSGTNGNVSPANSNTAVSDEPTPDAKDKGKSIDTTDHQSSHPQSNGNAAASKSETTGASFHAELEDTEEARKRRIRLDSQEEKIHYDPNADSDGEVAPQMSATSYPGQEWNPYGMPEYGEWNE</sequence>
<name>A0ACC1RJA7_9HYPO</name>
<keyword evidence="2" id="KW-1185">Reference proteome</keyword>